<keyword evidence="2" id="KW-1133">Transmembrane helix</keyword>
<dbReference type="InterPro" id="IPR017853">
    <property type="entry name" value="GH"/>
</dbReference>
<keyword evidence="2" id="KW-0812">Transmembrane</keyword>
<organism evidence="3 4">
    <name type="scientific">Actinocatenispora sera</name>
    <dbReference type="NCBI Taxonomy" id="390989"/>
    <lineage>
        <taxon>Bacteria</taxon>
        <taxon>Bacillati</taxon>
        <taxon>Actinomycetota</taxon>
        <taxon>Actinomycetes</taxon>
        <taxon>Micromonosporales</taxon>
        <taxon>Micromonosporaceae</taxon>
        <taxon>Actinocatenispora</taxon>
    </lineage>
</organism>
<keyword evidence="4" id="KW-1185">Reference proteome</keyword>
<feature type="transmembrane region" description="Helical" evidence="2">
    <location>
        <begin position="734"/>
        <end position="755"/>
    </location>
</feature>
<dbReference type="AlphaFoldDB" id="A0A810L503"/>
<evidence type="ECO:0008006" key="5">
    <source>
        <dbReference type="Google" id="ProtNLM"/>
    </source>
</evidence>
<dbReference type="KEGG" id="aser:Asera_47480"/>
<dbReference type="Proteomes" id="UP000680750">
    <property type="component" value="Chromosome"/>
</dbReference>
<name>A0A810L503_9ACTN</name>
<reference evidence="3" key="1">
    <citation type="submission" date="2020-08" db="EMBL/GenBank/DDBJ databases">
        <title>Whole genome shotgun sequence of Actinocatenispora sera NBRC 101916.</title>
        <authorList>
            <person name="Komaki H."/>
            <person name="Tamura T."/>
        </authorList>
    </citation>
    <scope>NUCLEOTIDE SEQUENCE</scope>
    <source>
        <strain evidence="3">NBRC 101916</strain>
    </source>
</reference>
<feature type="transmembrane region" description="Helical" evidence="2">
    <location>
        <begin position="849"/>
        <end position="870"/>
    </location>
</feature>
<dbReference type="SUPFAM" id="SSF55545">
    <property type="entry name" value="beta-N-acetylhexosaminidase-like domain"/>
    <property type="match status" value="1"/>
</dbReference>
<accession>A0A810L503</accession>
<sequence length="1014" mass="109050">MTLVAVLVVLVALGALVAASLNAFLGQSHHPVRVPAEHTGVAAARPDVPAPPVSTIAVPAERSLRLAATALAEAYAGRGLRRPTVGTGTAATDAIVARIDHRSGLTGEAFRLRRSGSRIGVTAGTAAGARAGLYTLADRVRSARTLVPAAEQGTLQRPRLGLRLTDAGAVGLDDDAARFAAGDDYSLGTGRTAPAMLPAAPWVDPTAAARIAGQFRAFVDRSLAQGYNAVVVDGFLEYVTFDRLGVYPAGDPHPARARAMVRTFGPVWKYAHDMGMKVYLSTDMLATDPPLVRYLERRVGGLDVGSPALWSVYRAGVAELFGNLPYLAGMMIRVGEGGSDYDVPGSDYSSALVVTTAAAVRSMLRAVLAPAAAAGKDVIFRSWTVGVGPVGDLHTNPTSYQQVLGGIHDRHLIVSTKYSAGDFYSHLALNRTLAVGDQRRIVEIQSRREFEGLGALPDDLGALDQTALRRLLAANPHIEGIWDWSQEGGPLYAGPRDMYLRHGFWQLWDLNVYLAARLAWRPEDDLSQARADWVRQTLATDPAAVRAISAAFALSRTAITDGLYIGPYADQSVTALGLHPPPMMWIFEWDIVSGDSATFDTIYQISRDHLDAAIAQGRTAVRVVRRMRAMVAGTEPAGWVDPALRSRFLAALDYEQSLLRALADYRALVLRHAQWLDTGSRPAYDAWHAARRDFTKHRAQHQARYCDSRALPAYNFTAADIGLDRADRDVGMAWLSRALLIGTLLALAAGAWGRLRRPGDWGRLRRPGGIALRALWLGATRPWRLADLDPPRSRTDRIGVWALPAGVLVLSRAAYSWFASPVHLAGTLGAWLLYAAVLRALLGRRGGFRLWAALGGVALLRSALLLAVLSVRGPGRYWFDFWTLPGRRDAYVVLAVAAFGWLFVASFGALRAGYRLRRRRAVGAVLLAAGTPLAMFGALVAAIGLETVATWWNDQLNLLPWGLSRILGLTVYLGVPAALPTAVAAAGAVLAVAGGLLLVRYRRPATAIAPPARA</sequence>
<feature type="transmembrane region" description="Helical" evidence="2">
    <location>
        <begin position="890"/>
        <end position="910"/>
    </location>
</feature>
<proteinExistence type="predicted"/>
<evidence type="ECO:0000256" key="2">
    <source>
        <dbReference type="SAM" id="Phobius"/>
    </source>
</evidence>
<evidence type="ECO:0000313" key="4">
    <source>
        <dbReference type="Proteomes" id="UP000680750"/>
    </source>
</evidence>
<dbReference type="Gene3D" id="3.30.379.10">
    <property type="entry name" value="Chitobiase/beta-hexosaminidase domain 2-like"/>
    <property type="match status" value="1"/>
</dbReference>
<gene>
    <name evidence="3" type="ORF">Asera_47480</name>
</gene>
<keyword evidence="1" id="KW-0378">Hydrolase</keyword>
<evidence type="ECO:0000256" key="1">
    <source>
        <dbReference type="ARBA" id="ARBA00022801"/>
    </source>
</evidence>
<dbReference type="GO" id="GO:0016787">
    <property type="term" value="F:hydrolase activity"/>
    <property type="evidence" value="ECO:0007669"/>
    <property type="project" value="UniProtKB-KW"/>
</dbReference>
<feature type="transmembrane region" description="Helical" evidence="2">
    <location>
        <begin position="972"/>
        <end position="999"/>
    </location>
</feature>
<feature type="transmembrane region" description="Helical" evidence="2">
    <location>
        <begin position="798"/>
        <end position="818"/>
    </location>
</feature>
<dbReference type="GO" id="GO:0005975">
    <property type="term" value="P:carbohydrate metabolic process"/>
    <property type="evidence" value="ECO:0007669"/>
    <property type="project" value="UniProtKB-ARBA"/>
</dbReference>
<protein>
    <recommendedName>
        <fullName evidence="5">Glycosyl hydrolase family 67</fullName>
    </recommendedName>
</protein>
<dbReference type="InterPro" id="IPR029018">
    <property type="entry name" value="Hex-like_dom2"/>
</dbReference>
<feature type="transmembrane region" description="Helical" evidence="2">
    <location>
        <begin position="824"/>
        <end position="842"/>
    </location>
</feature>
<keyword evidence="2" id="KW-0472">Membrane</keyword>
<feature type="transmembrane region" description="Helical" evidence="2">
    <location>
        <begin position="922"/>
        <end position="952"/>
    </location>
</feature>
<dbReference type="SUPFAM" id="SSF51445">
    <property type="entry name" value="(Trans)glycosidases"/>
    <property type="match status" value="1"/>
</dbReference>
<dbReference type="EMBL" id="AP023354">
    <property type="protein sequence ID" value="BCJ30640.1"/>
    <property type="molecule type" value="Genomic_DNA"/>
</dbReference>
<evidence type="ECO:0000313" key="3">
    <source>
        <dbReference type="EMBL" id="BCJ30640.1"/>
    </source>
</evidence>